<dbReference type="Pfam" id="PF00085">
    <property type="entry name" value="Thioredoxin"/>
    <property type="match status" value="1"/>
</dbReference>
<dbReference type="EC" id="5.3.4.1" evidence="3"/>
<dbReference type="Proteomes" id="UP000265663">
    <property type="component" value="Unassembled WGS sequence"/>
</dbReference>
<evidence type="ECO:0000256" key="6">
    <source>
        <dbReference type="ARBA" id="ARBA00023284"/>
    </source>
</evidence>
<sequence length="534" mass="58071">MQHPWHRSSSSHFLSDSYSPCASHITTHNTMVRPSTLFAATAALALNAYAEGIYAKNSAVVQISGMDYDRVIAKSNYTSIVEFYAPWCGHCKNLKPAYEAAAKSLNGIAKVAAVNCDEEMNKPFCGKMGVQGFPTLKLVRPSKKPGKPTVEDYQGPRTAKGIVEAVKDKVPNMVKRVNDKNLDEWLQENKDTAKAILFSEKGIVSATLRALAIDFAGLVSLAQIRKSEQAAVEKYGITDFPTLILIPNDSHVPIKHEGKADKESMVKFLSRVAPPNPDCPPPKEKKTKEKKPKANKDTKKESKSSSKFAKASASHKSQDKSSAAASATDETVEEPVVPTESPGPNVKDENTPEPIVLPDEELKPTIPLLSESADLQSMCLNEQSKTCILAFLPKDEASVAASTAVASLASIHKKYDASGSHLFPFFSVSSTNPLAASLLTELGLGSADQVHLIATNGKRAWYKKYSGSAFGVEEIEQWVDAIRMGEGKKEKLPESLLVMAEKPEVKQEKVADPEQVKISVEEVLDDVSHEHSEL</sequence>
<evidence type="ECO:0000256" key="1">
    <source>
        <dbReference type="ARBA" id="ARBA00001182"/>
    </source>
</evidence>
<evidence type="ECO:0000259" key="8">
    <source>
        <dbReference type="PROSITE" id="PS51352"/>
    </source>
</evidence>
<comment type="catalytic activity">
    <reaction evidence="1">
        <text>Catalyzes the rearrangement of -S-S- bonds in proteins.</text>
        <dbReference type="EC" id="5.3.4.1"/>
    </reaction>
</comment>
<dbReference type="PANTHER" id="PTHR45815:SF3">
    <property type="entry name" value="PROTEIN DISULFIDE-ISOMERASE A6"/>
    <property type="match status" value="1"/>
</dbReference>
<evidence type="ECO:0000256" key="5">
    <source>
        <dbReference type="ARBA" id="ARBA00023235"/>
    </source>
</evidence>
<feature type="compositionally biased region" description="Basic and acidic residues" evidence="7">
    <location>
        <begin position="281"/>
        <end position="304"/>
    </location>
</feature>
<accession>A0A3M7LWT5</accession>
<keyword evidence="6" id="KW-0676">Redox-active center</keyword>
<dbReference type="CDD" id="cd03002">
    <property type="entry name" value="PDI_a_MPD1_like"/>
    <property type="match status" value="1"/>
</dbReference>
<dbReference type="SUPFAM" id="SSF52833">
    <property type="entry name" value="Thioredoxin-like"/>
    <property type="match status" value="2"/>
</dbReference>
<dbReference type="InterPro" id="IPR017937">
    <property type="entry name" value="Thioredoxin_CS"/>
</dbReference>
<feature type="compositionally biased region" description="Low complexity" evidence="7">
    <location>
        <begin position="305"/>
        <end position="342"/>
    </location>
</feature>
<organism evidence="9 10">
    <name type="scientific">Pyrenophora seminiperda CCB06</name>
    <dbReference type="NCBI Taxonomy" id="1302712"/>
    <lineage>
        <taxon>Eukaryota</taxon>
        <taxon>Fungi</taxon>
        <taxon>Dikarya</taxon>
        <taxon>Ascomycota</taxon>
        <taxon>Pezizomycotina</taxon>
        <taxon>Dothideomycetes</taxon>
        <taxon>Pleosporomycetidae</taxon>
        <taxon>Pleosporales</taxon>
        <taxon>Pleosporineae</taxon>
        <taxon>Pleosporaceae</taxon>
        <taxon>Pyrenophora</taxon>
    </lineage>
</organism>
<keyword evidence="4" id="KW-1015">Disulfide bond</keyword>
<dbReference type="GO" id="GO:0003756">
    <property type="term" value="F:protein disulfide isomerase activity"/>
    <property type="evidence" value="ECO:0007669"/>
    <property type="project" value="UniProtKB-EC"/>
</dbReference>
<dbReference type="AlphaFoldDB" id="A0A3M7LWT5"/>
<comment type="subcellular location">
    <subcellularLocation>
        <location evidence="2">Endoplasmic reticulum lumen</location>
    </subcellularLocation>
</comment>
<feature type="region of interest" description="Disordered" evidence="7">
    <location>
        <begin position="271"/>
        <end position="357"/>
    </location>
</feature>
<reference evidence="9 10" key="1">
    <citation type="journal article" date="2014" name="PLoS ONE">
        <title>De novo Genome Assembly of the Fungal Plant Pathogen Pyrenophora semeniperda.</title>
        <authorList>
            <person name="Soliai M.M."/>
            <person name="Meyer S.E."/>
            <person name="Udall J.A."/>
            <person name="Elzinga D.E."/>
            <person name="Hermansen R.A."/>
            <person name="Bodily P.M."/>
            <person name="Hart A.A."/>
            <person name="Coleman C.E."/>
        </authorList>
    </citation>
    <scope>NUCLEOTIDE SEQUENCE [LARGE SCALE GENOMIC DNA]</scope>
    <source>
        <strain evidence="9 10">CCB06</strain>
        <tissue evidence="9">Mycelium</tissue>
    </source>
</reference>
<dbReference type="PROSITE" id="PS51352">
    <property type="entry name" value="THIOREDOXIN_2"/>
    <property type="match status" value="1"/>
</dbReference>
<dbReference type="InterPro" id="IPR036249">
    <property type="entry name" value="Thioredoxin-like_sf"/>
</dbReference>
<name>A0A3M7LWT5_9PLEO</name>
<proteinExistence type="predicted"/>
<dbReference type="InterPro" id="IPR057305">
    <property type="entry name" value="Thioredox_PDIA6_C"/>
</dbReference>
<evidence type="ECO:0000313" key="10">
    <source>
        <dbReference type="Proteomes" id="UP000265663"/>
    </source>
</evidence>
<keyword evidence="5 9" id="KW-0413">Isomerase</keyword>
<dbReference type="InterPro" id="IPR013766">
    <property type="entry name" value="Thioredoxin_domain"/>
</dbReference>
<dbReference type="PANTHER" id="PTHR45815">
    <property type="entry name" value="PROTEIN DISULFIDE-ISOMERASE A6"/>
    <property type="match status" value="1"/>
</dbReference>
<evidence type="ECO:0000313" key="9">
    <source>
        <dbReference type="EMBL" id="RMZ66713.1"/>
    </source>
</evidence>
<dbReference type="OrthoDB" id="10264505at2759"/>
<evidence type="ECO:0000256" key="4">
    <source>
        <dbReference type="ARBA" id="ARBA00023157"/>
    </source>
</evidence>
<dbReference type="EMBL" id="KE747809">
    <property type="protein sequence ID" value="RMZ66713.1"/>
    <property type="molecule type" value="Genomic_DNA"/>
</dbReference>
<protein>
    <recommendedName>
        <fullName evidence="3">protein disulfide-isomerase</fullName>
        <ecNumber evidence="3">5.3.4.1</ecNumber>
    </recommendedName>
</protein>
<dbReference type="Gene3D" id="3.40.30.10">
    <property type="entry name" value="Glutaredoxin"/>
    <property type="match status" value="2"/>
</dbReference>
<dbReference type="GO" id="GO:0005788">
    <property type="term" value="C:endoplasmic reticulum lumen"/>
    <property type="evidence" value="ECO:0007669"/>
    <property type="project" value="UniProtKB-SubCell"/>
</dbReference>
<dbReference type="PRINTS" id="PR00421">
    <property type="entry name" value="THIOREDOXIN"/>
</dbReference>
<dbReference type="PROSITE" id="PS00194">
    <property type="entry name" value="THIOREDOXIN_1"/>
    <property type="match status" value="1"/>
</dbReference>
<feature type="domain" description="Thioredoxin" evidence="8">
    <location>
        <begin position="37"/>
        <end position="171"/>
    </location>
</feature>
<evidence type="ECO:0000256" key="3">
    <source>
        <dbReference type="ARBA" id="ARBA00012723"/>
    </source>
</evidence>
<dbReference type="GO" id="GO:0015035">
    <property type="term" value="F:protein-disulfide reductase activity"/>
    <property type="evidence" value="ECO:0007669"/>
    <property type="project" value="TreeGrafter"/>
</dbReference>
<evidence type="ECO:0000256" key="7">
    <source>
        <dbReference type="SAM" id="MobiDB-lite"/>
    </source>
</evidence>
<keyword evidence="10" id="KW-1185">Reference proteome</keyword>
<evidence type="ECO:0000256" key="2">
    <source>
        <dbReference type="ARBA" id="ARBA00004319"/>
    </source>
</evidence>
<gene>
    <name evidence="9" type="ORF">GMOD_00002075</name>
</gene>
<dbReference type="GO" id="GO:0034976">
    <property type="term" value="P:response to endoplasmic reticulum stress"/>
    <property type="evidence" value="ECO:0007669"/>
    <property type="project" value="TreeGrafter"/>
</dbReference>
<dbReference type="Pfam" id="PF24541">
    <property type="entry name" value="Thioredox_PDIA6_C"/>
    <property type="match status" value="1"/>
</dbReference>